<keyword evidence="3 6" id="KW-0812">Transmembrane</keyword>
<comment type="caution">
    <text evidence="7">The sequence shown here is derived from an EMBL/GenBank/DDBJ whole genome shotgun (WGS) entry which is preliminary data.</text>
</comment>
<proteinExistence type="inferred from homology"/>
<evidence type="ECO:0000256" key="2">
    <source>
        <dbReference type="ARBA" id="ARBA00007511"/>
    </source>
</evidence>
<dbReference type="GO" id="GO:0016020">
    <property type="term" value="C:membrane"/>
    <property type="evidence" value="ECO:0007669"/>
    <property type="project" value="UniProtKB-SubCell"/>
</dbReference>
<evidence type="ECO:0000313" key="7">
    <source>
        <dbReference type="EMBL" id="KRN30817.1"/>
    </source>
</evidence>
<dbReference type="PATRIC" id="fig|1123500.6.peg.1243"/>
<feature type="transmembrane region" description="Helical" evidence="6">
    <location>
        <begin position="38"/>
        <end position="58"/>
    </location>
</feature>
<evidence type="ECO:0000256" key="6">
    <source>
        <dbReference type="SAM" id="Phobius"/>
    </source>
</evidence>
<dbReference type="PANTHER" id="PTHR30238:SF0">
    <property type="entry name" value="THYLAKOID MEMBRANE PROTEIN TERC, CHLOROPLASTIC"/>
    <property type="match status" value="1"/>
</dbReference>
<reference evidence="7 8" key="1">
    <citation type="journal article" date="2015" name="Genome Announc.">
        <title>Expanding the biotechnology potential of lactobacilli through comparative genomics of 213 strains and associated genera.</title>
        <authorList>
            <person name="Sun Z."/>
            <person name="Harris H.M."/>
            <person name="McCann A."/>
            <person name="Guo C."/>
            <person name="Argimon S."/>
            <person name="Zhang W."/>
            <person name="Yang X."/>
            <person name="Jeffery I.B."/>
            <person name="Cooney J.C."/>
            <person name="Kagawa T.F."/>
            <person name="Liu W."/>
            <person name="Song Y."/>
            <person name="Salvetti E."/>
            <person name="Wrobel A."/>
            <person name="Rasinkangas P."/>
            <person name="Parkhill J."/>
            <person name="Rea M.C."/>
            <person name="O'Sullivan O."/>
            <person name="Ritari J."/>
            <person name="Douillard F.P."/>
            <person name="Paul Ross R."/>
            <person name="Yang R."/>
            <person name="Briner A.E."/>
            <person name="Felis G.E."/>
            <person name="de Vos W.M."/>
            <person name="Barrangou R."/>
            <person name="Klaenhammer T.R."/>
            <person name="Caufield P.W."/>
            <person name="Cui Y."/>
            <person name="Zhang H."/>
            <person name="O'Toole P.W."/>
        </authorList>
    </citation>
    <scope>NUCLEOTIDE SEQUENCE [LARGE SCALE GENOMIC DNA]</scope>
    <source>
        <strain evidence="7 8">DSM 20190</strain>
    </source>
</reference>
<feature type="transmembrane region" description="Helical" evidence="6">
    <location>
        <begin position="253"/>
        <end position="271"/>
    </location>
</feature>
<dbReference type="AlphaFoldDB" id="A0A0R2FQU5"/>
<gene>
    <name evidence="7" type="ORF">IV68_GL001244</name>
</gene>
<dbReference type="EMBL" id="JQAX01000005">
    <property type="protein sequence ID" value="KRN30817.1"/>
    <property type="molecule type" value="Genomic_DNA"/>
</dbReference>
<evidence type="ECO:0000256" key="5">
    <source>
        <dbReference type="ARBA" id="ARBA00023136"/>
    </source>
</evidence>
<dbReference type="InterPro" id="IPR022369">
    <property type="entry name" value="Integral_membrane_TerC_rswitch"/>
</dbReference>
<organism evidence="7 8">
    <name type="scientific">Weissella halotolerans DSM 20190</name>
    <dbReference type="NCBI Taxonomy" id="1123500"/>
    <lineage>
        <taxon>Bacteria</taxon>
        <taxon>Bacillati</taxon>
        <taxon>Bacillota</taxon>
        <taxon>Bacilli</taxon>
        <taxon>Lactobacillales</taxon>
        <taxon>Lactobacillaceae</taxon>
        <taxon>Weissella</taxon>
    </lineage>
</organism>
<name>A0A0R2FQU5_9LACO</name>
<dbReference type="Pfam" id="PF03741">
    <property type="entry name" value="TerC"/>
    <property type="match status" value="1"/>
</dbReference>
<dbReference type="FunCoup" id="A0A0R2FQU5">
    <property type="interactions" value="184"/>
</dbReference>
<accession>A0A0R2FQU5</accession>
<evidence type="ECO:0000313" key="8">
    <source>
        <dbReference type="Proteomes" id="UP000051296"/>
    </source>
</evidence>
<dbReference type="RefSeq" id="WP_022792019.1">
    <property type="nucleotide sequence ID" value="NZ_ATUU01000005.1"/>
</dbReference>
<evidence type="ECO:0000256" key="4">
    <source>
        <dbReference type="ARBA" id="ARBA00022989"/>
    </source>
</evidence>
<dbReference type="NCBIfam" id="TIGR03718">
    <property type="entry name" value="R_switched_Alx"/>
    <property type="match status" value="1"/>
</dbReference>
<dbReference type="OrthoDB" id="9783692at2"/>
<feature type="transmembrane region" description="Helical" evidence="6">
    <location>
        <begin position="78"/>
        <end position="96"/>
    </location>
</feature>
<comment type="similarity">
    <text evidence="2">Belongs to the TerC family.</text>
</comment>
<dbReference type="STRING" id="1123500.GCA_000420365_01308"/>
<dbReference type="InParanoid" id="A0A0R2FQU5"/>
<protein>
    <submittedName>
        <fullName evidence="7">Tellurium resistance protein</fullName>
    </submittedName>
</protein>
<feature type="transmembrane region" description="Helical" evidence="6">
    <location>
        <begin position="223"/>
        <end position="241"/>
    </location>
</feature>
<feature type="transmembrane region" description="Helical" evidence="6">
    <location>
        <begin position="6"/>
        <end position="26"/>
    </location>
</feature>
<dbReference type="Proteomes" id="UP000051296">
    <property type="component" value="Unassembled WGS sequence"/>
</dbReference>
<feature type="transmembrane region" description="Helical" evidence="6">
    <location>
        <begin position="287"/>
        <end position="307"/>
    </location>
</feature>
<feature type="transmembrane region" description="Helical" evidence="6">
    <location>
        <begin position="131"/>
        <end position="149"/>
    </location>
</feature>
<dbReference type="PANTHER" id="PTHR30238">
    <property type="entry name" value="MEMBRANE BOUND PREDICTED REDOX MODULATOR"/>
    <property type="match status" value="1"/>
</dbReference>
<feature type="transmembrane region" description="Helical" evidence="6">
    <location>
        <begin position="103"/>
        <end position="125"/>
    </location>
</feature>
<sequence length="315" mass="35509">MTVSIGYWIVFFVFVVVMLGLDLGVVHRKDEVPTMKSALLETGFWVLLAFIFCGIIWVTAGQGHAIDFLTGYLLEESLSIDNLFIFILVFAFFGIKPQYQHRVLFWGIFGALVMRLLFIIGGAALLQRFAWLMYVFGAFLIYTGVSMFFKKDQEQDLDQNKFIRFLRRILPVKDDVQQPHFLVHENGKTYVTQFLLALIFIEASDLMFATDSIPAVLAVTQDTFIVVTSNIFAIMGLRSLYFAIAGLLPMFRYIKYGIAGILTFIGLKMVLNEVGKMFGLPLEISNLTSLGVIVGLLIISIGASVIVSRNEEHTH</sequence>
<keyword evidence="8" id="KW-1185">Reference proteome</keyword>
<feature type="transmembrane region" description="Helical" evidence="6">
    <location>
        <begin position="194"/>
        <end position="217"/>
    </location>
</feature>
<keyword evidence="5 6" id="KW-0472">Membrane</keyword>
<keyword evidence="4 6" id="KW-1133">Transmembrane helix</keyword>
<dbReference type="InterPro" id="IPR005496">
    <property type="entry name" value="Integral_membrane_TerC"/>
</dbReference>
<evidence type="ECO:0000256" key="1">
    <source>
        <dbReference type="ARBA" id="ARBA00004141"/>
    </source>
</evidence>
<comment type="subcellular location">
    <subcellularLocation>
        <location evidence="1">Membrane</location>
        <topology evidence="1">Multi-pass membrane protein</topology>
    </subcellularLocation>
</comment>
<dbReference type="eggNOG" id="COG0861">
    <property type="taxonomic scope" value="Bacteria"/>
</dbReference>
<evidence type="ECO:0000256" key="3">
    <source>
        <dbReference type="ARBA" id="ARBA00022692"/>
    </source>
</evidence>